<evidence type="ECO:0000313" key="22">
    <source>
        <dbReference type="Proteomes" id="UP000236728"/>
    </source>
</evidence>
<dbReference type="AlphaFoldDB" id="A0A1H5UQ28"/>
<dbReference type="Pfam" id="PF00703">
    <property type="entry name" value="Glyco_hydro_2"/>
    <property type="match status" value="1"/>
</dbReference>
<evidence type="ECO:0000256" key="8">
    <source>
        <dbReference type="ARBA" id="ARBA00022729"/>
    </source>
</evidence>
<protein>
    <recommendedName>
        <fullName evidence="14">Beta-mannosidase B</fullName>
        <ecNumber evidence="6">3.2.1.25</ecNumber>
    </recommendedName>
    <alternativeName>
        <fullName evidence="15">Mannanase B</fullName>
    </alternativeName>
</protein>
<evidence type="ECO:0000256" key="6">
    <source>
        <dbReference type="ARBA" id="ARBA00012754"/>
    </source>
</evidence>
<sequence length="881" mass="98105">MIRSFRTCWLCPAVAIAGFLIRTQCASAASQQHLDGGWSFRAVSANWHPEADAWHSAVVPGAVQTDLLRAGLIPDPFFGDNEKKVQWVGTTDWEYVTSFHVDAAAMEDRHAELLFQGLDTFADVFLNGQPVLHADNMFRSWPVDVSGHLRPDNELRIVFHSPITTVAATASGLPYIIPGTGYEPLDRNKGIYPTSQFVRKAGYSFGWDWGPRLVTEGIWRPITLMTWSGVRVVALHLQQLSVNPDRAIVEGTFDVDSDVNCSATLAFALLDPRGHQLPPQRVRVHLDRGGNHFVRQMRVERPQLWWPNGYGPQSLYTLRATLGLDGKVLATQTLQTGLRSLELRREADSVGKSFTFVVNGVPVFAKGADFVPLDSFPANVTPVRRLNILTAARDANMNMLRVWGGGYYEPDDFYEDADRLGLMIWHDFMFGGSMIPDDPHYADNVRAEAVEQVTRLSDHPSMALWCGNNEVETAWESWGDRIAFKKTLSADQQQQVWQNYLLIFHDVLKSAVAQYGNGVPYWPSSPSADFEAKAGDVRNGDVHSWNVWSGGAPYRSYGDTTPRFLSEFGFQSLPERSTLRSVLGDDESLTSPLMLNHERFLHGFDRMQQYLEDAFRPAKDFDSMIYLSQLEQAEAIRYAVETMRSRRPRNMGTLFWQLDDCWPVASWSSLDYFGHPKALQFFARRFYAPLLIVASQPDPSRAALEWFVVSDQQAKVNGAHLTIRVINFQGEVLHRQTIPLDVTPLTSTLAGRLDLENLTGFDPKQVVLSLVLSDAGGATLATQTAYLATAKQLSLPDSGLEATLALAPGGSGYVIHLRTRNLARAVAISFDSLDASADVTLSDNFIDILPGEPATVAVRSSLPLSKLKAAMHVRSLEDSTR</sequence>
<organism evidence="21 22">
    <name type="scientific">Bryocella elongata</name>
    <dbReference type="NCBI Taxonomy" id="863522"/>
    <lineage>
        <taxon>Bacteria</taxon>
        <taxon>Pseudomonadati</taxon>
        <taxon>Acidobacteriota</taxon>
        <taxon>Terriglobia</taxon>
        <taxon>Terriglobales</taxon>
        <taxon>Acidobacteriaceae</taxon>
        <taxon>Bryocella</taxon>
    </lineage>
</organism>
<evidence type="ECO:0000256" key="15">
    <source>
        <dbReference type="ARBA" id="ARBA00041614"/>
    </source>
</evidence>
<feature type="chain" id="PRO_5009286427" description="Beta-mannosidase B" evidence="16">
    <location>
        <begin position="29"/>
        <end position="881"/>
    </location>
</feature>
<dbReference type="PANTHER" id="PTHR43730">
    <property type="entry name" value="BETA-MANNOSIDASE"/>
    <property type="match status" value="1"/>
</dbReference>
<feature type="domain" description="Beta-mannosidase Ig-fold" evidence="18">
    <location>
        <begin position="803"/>
        <end position="878"/>
    </location>
</feature>
<dbReference type="EMBL" id="FNVA01000001">
    <property type="protein sequence ID" value="SEF77084.1"/>
    <property type="molecule type" value="Genomic_DNA"/>
</dbReference>
<dbReference type="Pfam" id="PF17753">
    <property type="entry name" value="Ig_mannosidase"/>
    <property type="match status" value="1"/>
</dbReference>
<dbReference type="Gene3D" id="2.60.120.260">
    <property type="entry name" value="Galactose-binding domain-like"/>
    <property type="match status" value="1"/>
</dbReference>
<dbReference type="InterPro" id="IPR041447">
    <property type="entry name" value="Mannosidase_ig"/>
</dbReference>
<keyword evidence="8 16" id="KW-0732">Signal</keyword>
<dbReference type="InterPro" id="IPR013783">
    <property type="entry name" value="Ig-like_fold"/>
</dbReference>
<comment type="pathway">
    <text evidence="4">Glycan metabolism; N-glycan degradation.</text>
</comment>
<comment type="similarity">
    <text evidence="13">Belongs to the glycosyl hydrolase 2 family. Beta-mannosidase B subfamily.</text>
</comment>
<dbReference type="SUPFAM" id="SSF49785">
    <property type="entry name" value="Galactose-binding domain-like"/>
    <property type="match status" value="1"/>
</dbReference>
<dbReference type="InterPro" id="IPR006102">
    <property type="entry name" value="Ig-like_GH2"/>
</dbReference>
<name>A0A1H5UQ28_9BACT</name>
<evidence type="ECO:0000256" key="16">
    <source>
        <dbReference type="SAM" id="SignalP"/>
    </source>
</evidence>
<comment type="catalytic activity">
    <reaction evidence="1">
        <text>Hydrolysis of terminal, non-reducing beta-D-mannose residues in beta-D-mannosides.</text>
        <dbReference type="EC" id="3.2.1.25"/>
    </reaction>
</comment>
<evidence type="ECO:0000256" key="2">
    <source>
        <dbReference type="ARBA" id="ARBA00004371"/>
    </source>
</evidence>
<dbReference type="InterPro" id="IPR050887">
    <property type="entry name" value="Beta-mannosidase_GH2"/>
</dbReference>
<evidence type="ECO:0000256" key="1">
    <source>
        <dbReference type="ARBA" id="ARBA00000829"/>
    </source>
</evidence>
<feature type="domain" description="Mannosidase Ig/CBM-like" evidence="19">
    <location>
        <begin position="704"/>
        <end position="791"/>
    </location>
</feature>
<keyword evidence="12" id="KW-0326">Glycosidase</keyword>
<evidence type="ECO:0000256" key="14">
    <source>
        <dbReference type="ARBA" id="ARBA00041069"/>
    </source>
</evidence>
<accession>A0A1H5UQ28</accession>
<reference evidence="21 22" key="1">
    <citation type="submission" date="2016-10" db="EMBL/GenBank/DDBJ databases">
        <authorList>
            <person name="de Groot N.N."/>
        </authorList>
    </citation>
    <scope>NUCLEOTIDE SEQUENCE [LARGE SCALE GENOMIC DNA]</scope>
    <source>
        <strain evidence="21 22">DSM 22489</strain>
    </source>
</reference>
<evidence type="ECO:0000256" key="4">
    <source>
        <dbReference type="ARBA" id="ARBA00004740"/>
    </source>
</evidence>
<proteinExistence type="inferred from homology"/>
<dbReference type="PANTHER" id="PTHR43730:SF1">
    <property type="entry name" value="BETA-MANNOSIDASE"/>
    <property type="match status" value="1"/>
</dbReference>
<dbReference type="RefSeq" id="WP_103931947.1">
    <property type="nucleotide sequence ID" value="NZ_FNVA01000001.1"/>
</dbReference>
<dbReference type="FunFam" id="3.20.20.80:FF:000050">
    <property type="entry name" value="Beta-mannosidase B"/>
    <property type="match status" value="1"/>
</dbReference>
<dbReference type="GO" id="GO:0005764">
    <property type="term" value="C:lysosome"/>
    <property type="evidence" value="ECO:0007669"/>
    <property type="project" value="UniProtKB-SubCell"/>
</dbReference>
<dbReference type="FunFam" id="2.60.120.260:FF:000060">
    <property type="entry name" value="Probable beta-mannosidase"/>
    <property type="match status" value="1"/>
</dbReference>
<comment type="subunit">
    <text evidence="5">Homodimer.</text>
</comment>
<dbReference type="GO" id="GO:0005576">
    <property type="term" value="C:extracellular region"/>
    <property type="evidence" value="ECO:0007669"/>
    <property type="project" value="UniProtKB-SubCell"/>
</dbReference>
<feature type="domain" description="Glycoside hydrolase family 2 immunoglobulin-like beta-sandwich" evidence="17">
    <location>
        <begin position="239"/>
        <end position="339"/>
    </location>
</feature>
<evidence type="ECO:0000256" key="9">
    <source>
        <dbReference type="ARBA" id="ARBA00022801"/>
    </source>
</evidence>
<evidence type="ECO:0000256" key="13">
    <source>
        <dbReference type="ARBA" id="ARBA00038429"/>
    </source>
</evidence>
<evidence type="ECO:0000259" key="19">
    <source>
        <dbReference type="Pfam" id="PF17786"/>
    </source>
</evidence>
<evidence type="ECO:0000256" key="10">
    <source>
        <dbReference type="ARBA" id="ARBA00023180"/>
    </source>
</evidence>
<dbReference type="Pfam" id="PF17786">
    <property type="entry name" value="Mannosidase_ig"/>
    <property type="match status" value="1"/>
</dbReference>
<dbReference type="SUPFAM" id="SSF51445">
    <property type="entry name" value="(Trans)glycosidases"/>
    <property type="match status" value="1"/>
</dbReference>
<dbReference type="GO" id="GO:0006516">
    <property type="term" value="P:glycoprotein catabolic process"/>
    <property type="evidence" value="ECO:0007669"/>
    <property type="project" value="TreeGrafter"/>
</dbReference>
<keyword evidence="22" id="KW-1185">Reference proteome</keyword>
<evidence type="ECO:0000259" key="18">
    <source>
        <dbReference type="Pfam" id="PF17753"/>
    </source>
</evidence>
<keyword evidence="11" id="KW-0458">Lysosome</keyword>
<feature type="domain" description="Beta-mannosidase-like galactose-binding" evidence="20">
    <location>
        <begin position="38"/>
        <end position="220"/>
    </location>
</feature>
<dbReference type="Gene3D" id="2.60.40.10">
    <property type="entry name" value="Immunoglobulins"/>
    <property type="match status" value="3"/>
</dbReference>
<dbReference type="Gene3D" id="3.20.20.80">
    <property type="entry name" value="Glycosidases"/>
    <property type="match status" value="1"/>
</dbReference>
<evidence type="ECO:0000313" key="21">
    <source>
        <dbReference type="EMBL" id="SEF77084.1"/>
    </source>
</evidence>
<dbReference type="SUPFAM" id="SSF49303">
    <property type="entry name" value="beta-Galactosidase/glucuronidase domain"/>
    <property type="match status" value="3"/>
</dbReference>
<feature type="signal peptide" evidence="16">
    <location>
        <begin position="1"/>
        <end position="28"/>
    </location>
</feature>
<keyword evidence="10" id="KW-0325">Glycoprotein</keyword>
<keyword evidence="7" id="KW-0964">Secreted</keyword>
<dbReference type="Proteomes" id="UP000236728">
    <property type="component" value="Unassembled WGS sequence"/>
</dbReference>
<evidence type="ECO:0000256" key="11">
    <source>
        <dbReference type="ARBA" id="ARBA00023228"/>
    </source>
</evidence>
<evidence type="ECO:0000256" key="7">
    <source>
        <dbReference type="ARBA" id="ARBA00022525"/>
    </source>
</evidence>
<evidence type="ECO:0000256" key="5">
    <source>
        <dbReference type="ARBA" id="ARBA00011738"/>
    </source>
</evidence>
<evidence type="ECO:0000256" key="3">
    <source>
        <dbReference type="ARBA" id="ARBA00004613"/>
    </source>
</evidence>
<evidence type="ECO:0000259" key="17">
    <source>
        <dbReference type="Pfam" id="PF00703"/>
    </source>
</evidence>
<gene>
    <name evidence="21" type="ORF">SAMN05421819_1129</name>
</gene>
<comment type="subcellular location">
    <subcellularLocation>
        <location evidence="2">Lysosome</location>
    </subcellularLocation>
    <subcellularLocation>
        <location evidence="3">Secreted</location>
    </subcellularLocation>
</comment>
<dbReference type="EC" id="3.2.1.25" evidence="6"/>
<dbReference type="GO" id="GO:0004567">
    <property type="term" value="F:beta-mannosidase activity"/>
    <property type="evidence" value="ECO:0007669"/>
    <property type="project" value="UniProtKB-EC"/>
</dbReference>
<dbReference type="InterPro" id="IPR008979">
    <property type="entry name" value="Galactose-bd-like_sf"/>
</dbReference>
<dbReference type="GO" id="GO:0005975">
    <property type="term" value="P:carbohydrate metabolic process"/>
    <property type="evidence" value="ECO:0007669"/>
    <property type="project" value="InterPro"/>
</dbReference>
<dbReference type="Pfam" id="PF22666">
    <property type="entry name" value="Glyco_hydro_2_N2"/>
    <property type="match status" value="1"/>
</dbReference>
<dbReference type="InterPro" id="IPR036156">
    <property type="entry name" value="Beta-gal/glucu_dom_sf"/>
</dbReference>
<evidence type="ECO:0000256" key="12">
    <source>
        <dbReference type="ARBA" id="ARBA00023295"/>
    </source>
</evidence>
<dbReference type="InterPro" id="IPR054593">
    <property type="entry name" value="Beta-mannosidase-like_N2"/>
</dbReference>
<dbReference type="InterPro" id="IPR017853">
    <property type="entry name" value="GH"/>
</dbReference>
<keyword evidence="9" id="KW-0378">Hydrolase</keyword>
<dbReference type="InterPro" id="IPR041625">
    <property type="entry name" value="Beta-mannosidase_Ig"/>
</dbReference>
<evidence type="ECO:0000259" key="20">
    <source>
        <dbReference type="Pfam" id="PF22666"/>
    </source>
</evidence>